<dbReference type="EnsemblPlants" id="AVESA.00010b.r2.4DG0730970.1">
    <property type="protein sequence ID" value="AVESA.00010b.r2.4DG0730970.1.CDS"/>
    <property type="gene ID" value="AVESA.00010b.r2.4DG0730970"/>
</dbReference>
<evidence type="ECO:0000313" key="1">
    <source>
        <dbReference type="EnsemblPlants" id="AVESA.00010b.r2.4DG0730970.1.CDS"/>
    </source>
</evidence>
<name>A0ACD5X0C4_AVESA</name>
<evidence type="ECO:0000313" key="2">
    <source>
        <dbReference type="Proteomes" id="UP001732700"/>
    </source>
</evidence>
<keyword evidence="2" id="KW-1185">Reference proteome</keyword>
<sequence length="171" mass="19635">MLGDGTSVVKRLVKGVDIDEEKLSEVIRSPMKAKHKRTSQFCPDTEGEMVDCEVELVLANLCQRFFCFEYLSEGSLYKQITDASHGHEWTRQYQIMKGICDGPCYLNIVQLDLKPTNILLDFNGMPKIVDCGISRCFEKKQSWVITSKFDWNNTLSKEVTTRIHLILPYFG</sequence>
<dbReference type="Proteomes" id="UP001732700">
    <property type="component" value="Chromosome 4D"/>
</dbReference>
<organism evidence="1 2">
    <name type="scientific">Avena sativa</name>
    <name type="common">Oat</name>
    <dbReference type="NCBI Taxonomy" id="4498"/>
    <lineage>
        <taxon>Eukaryota</taxon>
        <taxon>Viridiplantae</taxon>
        <taxon>Streptophyta</taxon>
        <taxon>Embryophyta</taxon>
        <taxon>Tracheophyta</taxon>
        <taxon>Spermatophyta</taxon>
        <taxon>Magnoliopsida</taxon>
        <taxon>Liliopsida</taxon>
        <taxon>Poales</taxon>
        <taxon>Poaceae</taxon>
        <taxon>BOP clade</taxon>
        <taxon>Pooideae</taxon>
        <taxon>Poodae</taxon>
        <taxon>Poeae</taxon>
        <taxon>Poeae Chloroplast Group 1 (Aveneae type)</taxon>
        <taxon>Aveninae</taxon>
        <taxon>Avena</taxon>
    </lineage>
</organism>
<proteinExistence type="predicted"/>
<reference evidence="1" key="2">
    <citation type="submission" date="2025-09" db="UniProtKB">
        <authorList>
            <consortium name="EnsemblPlants"/>
        </authorList>
    </citation>
    <scope>IDENTIFICATION</scope>
</reference>
<reference evidence="1" key="1">
    <citation type="submission" date="2021-05" db="EMBL/GenBank/DDBJ databases">
        <authorList>
            <person name="Scholz U."/>
            <person name="Mascher M."/>
            <person name="Fiebig A."/>
        </authorList>
    </citation>
    <scope>NUCLEOTIDE SEQUENCE [LARGE SCALE GENOMIC DNA]</scope>
</reference>
<accession>A0ACD5X0C4</accession>
<protein>
    <submittedName>
        <fullName evidence="1">Uncharacterized protein</fullName>
    </submittedName>
</protein>